<gene>
    <name evidence="2" type="ORF">VRS74_06180</name>
</gene>
<keyword evidence="1" id="KW-0472">Membrane</keyword>
<dbReference type="EMBL" id="JAZDQV010000004">
    <property type="protein sequence ID" value="MEE1877271.1"/>
    <property type="molecule type" value="Genomic_DNA"/>
</dbReference>
<evidence type="ECO:0000256" key="1">
    <source>
        <dbReference type="SAM" id="Phobius"/>
    </source>
</evidence>
<accession>A0ABU7GEB5</accession>
<sequence length="119" mass="12555">MIETLDTSVRLVAVGATLLLLVLLLAGEVRRPIKVALAGLLLGAAAYLFNSAEGLRPSPALRPLIDLGSVFEPFWIWLFARHCSSANLLPCSYGRSPPPSSLAGFPAINCPTATLPVST</sequence>
<dbReference type="Proteomes" id="UP001343492">
    <property type="component" value="Unassembled WGS sequence"/>
</dbReference>
<keyword evidence="3" id="KW-1185">Reference proteome</keyword>
<comment type="caution">
    <text evidence="2">The sequence shown here is derived from an EMBL/GenBank/DDBJ whole genome shotgun (WGS) entry which is preliminary data.</text>
</comment>
<protein>
    <submittedName>
        <fullName evidence="2">Uncharacterized protein</fullName>
    </submittedName>
</protein>
<keyword evidence="1" id="KW-1133">Transmembrane helix</keyword>
<name>A0ABU7GEB5_9SPHN</name>
<organism evidence="2 3">
    <name type="scientific">Altererythrobacter litoralis</name>
    <dbReference type="NCBI Taxonomy" id="3113904"/>
    <lineage>
        <taxon>Bacteria</taxon>
        <taxon>Pseudomonadati</taxon>
        <taxon>Pseudomonadota</taxon>
        <taxon>Alphaproteobacteria</taxon>
        <taxon>Sphingomonadales</taxon>
        <taxon>Erythrobacteraceae</taxon>
        <taxon>Altererythrobacter</taxon>
    </lineage>
</organism>
<keyword evidence="1" id="KW-0812">Transmembrane</keyword>
<proteinExistence type="predicted"/>
<dbReference type="RefSeq" id="WP_354144373.1">
    <property type="nucleotide sequence ID" value="NZ_JAZDQV010000004.1"/>
</dbReference>
<reference evidence="2 3" key="1">
    <citation type="submission" date="2024-01" db="EMBL/GenBank/DDBJ databases">
        <title>The genome sequence of Erythrobacteraceae sp. strain 1XM1-14.</title>
        <authorList>
            <person name="Liu Y."/>
        </authorList>
    </citation>
    <scope>NUCLEOTIDE SEQUENCE [LARGE SCALE GENOMIC DNA]</scope>
    <source>
        <strain evidence="2 3">1XM1-14</strain>
    </source>
</reference>
<evidence type="ECO:0000313" key="3">
    <source>
        <dbReference type="Proteomes" id="UP001343492"/>
    </source>
</evidence>
<evidence type="ECO:0000313" key="2">
    <source>
        <dbReference type="EMBL" id="MEE1877271.1"/>
    </source>
</evidence>
<feature type="transmembrane region" description="Helical" evidence="1">
    <location>
        <begin position="7"/>
        <end position="26"/>
    </location>
</feature>